<name>A0A7X6CX97_9ACTN</name>
<dbReference type="EMBL" id="JAAVJD010000004">
    <property type="protein sequence ID" value="NJQ04242.1"/>
    <property type="molecule type" value="Genomic_DNA"/>
</dbReference>
<keyword evidence="2" id="KW-1185">Reference proteome</keyword>
<evidence type="ECO:0000313" key="2">
    <source>
        <dbReference type="Proteomes" id="UP000578686"/>
    </source>
</evidence>
<comment type="caution">
    <text evidence="1">The sequence shown here is derived from an EMBL/GenBank/DDBJ whole genome shotgun (WGS) entry which is preliminary data.</text>
</comment>
<protein>
    <submittedName>
        <fullName evidence="1">Uncharacterized protein</fullName>
    </submittedName>
</protein>
<organism evidence="1 2">
    <name type="scientific">Streptomyces lonarensis</name>
    <dbReference type="NCBI Taxonomy" id="700599"/>
    <lineage>
        <taxon>Bacteria</taxon>
        <taxon>Bacillati</taxon>
        <taxon>Actinomycetota</taxon>
        <taxon>Actinomycetes</taxon>
        <taxon>Kitasatosporales</taxon>
        <taxon>Streptomycetaceae</taxon>
        <taxon>Streptomyces</taxon>
    </lineage>
</organism>
<dbReference type="Proteomes" id="UP000578686">
    <property type="component" value="Unassembled WGS sequence"/>
</dbReference>
<reference evidence="1 2" key="1">
    <citation type="submission" date="2020-03" db="EMBL/GenBank/DDBJ databases">
        <title>Draft genome of Streptomyces sp. ventii, isolated from the Axial Seamount in the Pacific Ocean, and resequencing of the two type strains Streptomyces lonarensis strain NCL 716 and Streptomyces bohaiensis strain 11A07.</title>
        <authorList>
            <person name="Loughran R.M."/>
            <person name="Pfannmuller K.M."/>
            <person name="Wasson B.J."/>
            <person name="Deadmond M.C."/>
            <person name="Paddock B.E."/>
            <person name="Koyack M.J."/>
            <person name="Gallegos D.A."/>
            <person name="Mitchell E.A."/>
            <person name="Ushijima B."/>
            <person name="Saw J.H."/>
            <person name="Mcphail K.L."/>
            <person name="Videau P."/>
        </authorList>
    </citation>
    <scope>NUCLEOTIDE SEQUENCE [LARGE SCALE GENOMIC DNA]</scope>
    <source>
        <strain evidence="1 2">NCL716</strain>
    </source>
</reference>
<gene>
    <name evidence="1" type="ORF">HCN56_01290</name>
</gene>
<sequence length="109" mass="11941">MTTDMTTDQTIAAITDDSQLSMEERVKVPGLAVHMIEQMTDIAKVKRLAQTLRDALSANLNLQNHHLALVGGWESCGPCEKAAAECDQSAICEQAKRWQAEVDAAWKVS</sequence>
<dbReference type="AlphaFoldDB" id="A0A7X6CX97"/>
<evidence type="ECO:0000313" key="1">
    <source>
        <dbReference type="EMBL" id="NJQ04242.1"/>
    </source>
</evidence>
<proteinExistence type="predicted"/>
<dbReference type="RefSeq" id="WP_167967541.1">
    <property type="nucleotide sequence ID" value="NZ_BHZG01000011.1"/>
</dbReference>
<accession>A0A7X6CX97</accession>